<dbReference type="AlphaFoldDB" id="I6F1Q3"/>
<feature type="compositionally biased region" description="Polar residues" evidence="1">
    <location>
        <begin position="11"/>
        <end position="30"/>
    </location>
</feature>
<feature type="region of interest" description="Disordered" evidence="1">
    <location>
        <begin position="1"/>
        <end position="33"/>
    </location>
</feature>
<dbReference type="PATRIC" id="fig|766140.3.peg.116"/>
<gene>
    <name evidence="2" type="ORF">SB444474_5491</name>
</gene>
<organism evidence="2 3">
    <name type="scientific">Shigella boydii 4444-74</name>
    <dbReference type="NCBI Taxonomy" id="766140"/>
    <lineage>
        <taxon>Bacteria</taxon>
        <taxon>Pseudomonadati</taxon>
        <taxon>Pseudomonadota</taxon>
        <taxon>Gammaproteobacteria</taxon>
        <taxon>Enterobacterales</taxon>
        <taxon>Enterobacteriaceae</taxon>
        <taxon>Shigella</taxon>
    </lineage>
</organism>
<keyword evidence="2" id="KW-0547">Nucleotide-binding</keyword>
<name>I6F1Q3_SHIBO</name>
<keyword evidence="2" id="KW-0067">ATP-binding</keyword>
<evidence type="ECO:0000256" key="1">
    <source>
        <dbReference type="SAM" id="MobiDB-lite"/>
    </source>
</evidence>
<proteinExistence type="predicted"/>
<protein>
    <submittedName>
        <fullName evidence="2">Helicase/Zfx / Zfy transcription activation region domain protein</fullName>
    </submittedName>
</protein>
<evidence type="ECO:0000313" key="2">
    <source>
        <dbReference type="EMBL" id="EIQ50195.1"/>
    </source>
</evidence>
<comment type="caution">
    <text evidence="2">The sequence shown here is derived from an EMBL/GenBank/DDBJ whole genome shotgun (WGS) entry which is preliminary data.</text>
</comment>
<dbReference type="EMBL" id="AKNB01000091">
    <property type="protein sequence ID" value="EIQ50195.1"/>
    <property type="molecule type" value="Genomic_DNA"/>
</dbReference>
<accession>I6F1Q3</accession>
<keyword evidence="2" id="KW-0378">Hydrolase</keyword>
<dbReference type="Proteomes" id="UP000004199">
    <property type="component" value="Unassembled WGS sequence"/>
</dbReference>
<reference evidence="2 3" key="1">
    <citation type="submission" date="2012-03" db="EMBL/GenBank/DDBJ databases">
        <authorList>
            <person name="Rasko D."/>
            <person name="Redman J."/>
            <person name="Daugherty S.C."/>
            <person name="Tallon L."/>
            <person name="Sadzewicz L."/>
            <person name="Jones K."/>
            <person name="Santana-Cruz I."/>
            <person name="Liu X."/>
        </authorList>
    </citation>
    <scope>NUCLEOTIDE SEQUENCE [LARGE SCALE GENOMIC DNA]</scope>
    <source>
        <strain evidence="2 3">4444-74</strain>
    </source>
</reference>
<evidence type="ECO:0000313" key="3">
    <source>
        <dbReference type="Proteomes" id="UP000004199"/>
    </source>
</evidence>
<dbReference type="GO" id="GO:0004386">
    <property type="term" value="F:helicase activity"/>
    <property type="evidence" value="ECO:0007669"/>
    <property type="project" value="UniProtKB-KW"/>
</dbReference>
<sequence length="66" mass="7151">MLNRLKKLLPGNSNTSSAETTAPENRTPAGTSAGRFLYARDCRGVDVHTTQETVPEAVMGKQQYAI</sequence>
<keyword evidence="2" id="KW-0347">Helicase</keyword>